<dbReference type="InterPro" id="IPR011009">
    <property type="entry name" value="Kinase-like_dom_sf"/>
</dbReference>
<keyword evidence="8" id="KW-1133">Transmembrane helix</keyword>
<dbReference type="InterPro" id="IPR051681">
    <property type="entry name" value="Ser/Thr_Kinases-Pseudokinases"/>
</dbReference>
<evidence type="ECO:0000256" key="7">
    <source>
        <dbReference type="SAM" id="MobiDB-lite"/>
    </source>
</evidence>
<organism evidence="11 12">
    <name type="scientific">Symbiochloris irregularis</name>
    <dbReference type="NCBI Taxonomy" id="706552"/>
    <lineage>
        <taxon>Eukaryota</taxon>
        <taxon>Viridiplantae</taxon>
        <taxon>Chlorophyta</taxon>
        <taxon>core chlorophytes</taxon>
        <taxon>Trebouxiophyceae</taxon>
        <taxon>Trebouxiales</taxon>
        <taxon>Trebouxiaceae</taxon>
        <taxon>Symbiochloris</taxon>
    </lineage>
</organism>
<evidence type="ECO:0000256" key="8">
    <source>
        <dbReference type="SAM" id="Phobius"/>
    </source>
</evidence>
<dbReference type="InterPro" id="IPR001245">
    <property type="entry name" value="Ser-Thr/Tyr_kinase_cat_dom"/>
</dbReference>
<name>A0AAW1PEW4_9CHLO</name>
<dbReference type="Proteomes" id="UP001465755">
    <property type="component" value="Unassembled WGS sequence"/>
</dbReference>
<evidence type="ECO:0000313" key="12">
    <source>
        <dbReference type="Proteomes" id="UP001465755"/>
    </source>
</evidence>
<reference evidence="11 12" key="1">
    <citation type="journal article" date="2024" name="Nat. Commun.">
        <title>Phylogenomics reveals the evolutionary origins of lichenization in chlorophyte algae.</title>
        <authorList>
            <person name="Puginier C."/>
            <person name="Libourel C."/>
            <person name="Otte J."/>
            <person name="Skaloud P."/>
            <person name="Haon M."/>
            <person name="Grisel S."/>
            <person name="Petersen M."/>
            <person name="Berrin J.G."/>
            <person name="Delaux P.M."/>
            <person name="Dal Grande F."/>
            <person name="Keller J."/>
        </authorList>
    </citation>
    <scope>NUCLEOTIDE SEQUENCE [LARGE SCALE GENOMIC DNA]</scope>
    <source>
        <strain evidence="11 12">SAG 2036</strain>
    </source>
</reference>
<dbReference type="PROSITE" id="PS00108">
    <property type="entry name" value="PROTEIN_KINASE_ST"/>
    <property type="match status" value="1"/>
</dbReference>
<keyword evidence="8" id="KW-0472">Membrane</keyword>
<feature type="chain" id="PRO_5043564909" description="Protein kinase domain-containing protein" evidence="9">
    <location>
        <begin position="22"/>
        <end position="947"/>
    </location>
</feature>
<dbReference type="PROSITE" id="PS50011">
    <property type="entry name" value="PROTEIN_KINASE_DOM"/>
    <property type="match status" value="1"/>
</dbReference>
<dbReference type="Gene3D" id="1.10.510.10">
    <property type="entry name" value="Transferase(Phosphotransferase) domain 1"/>
    <property type="match status" value="1"/>
</dbReference>
<dbReference type="PANTHER" id="PTHR44329">
    <property type="entry name" value="SERINE/THREONINE-PROTEIN KINASE TNNI3K-RELATED"/>
    <property type="match status" value="1"/>
</dbReference>
<feature type="signal peptide" evidence="9">
    <location>
        <begin position="1"/>
        <end position="21"/>
    </location>
</feature>
<evidence type="ECO:0000256" key="6">
    <source>
        <dbReference type="PROSITE-ProRule" id="PRU10141"/>
    </source>
</evidence>
<evidence type="ECO:0000256" key="5">
    <source>
        <dbReference type="ARBA" id="ARBA00022840"/>
    </source>
</evidence>
<dbReference type="GO" id="GO:0005524">
    <property type="term" value="F:ATP binding"/>
    <property type="evidence" value="ECO:0007669"/>
    <property type="project" value="UniProtKB-UniRule"/>
</dbReference>
<dbReference type="EMBL" id="JALJOQ010000023">
    <property type="protein sequence ID" value="KAK9808405.1"/>
    <property type="molecule type" value="Genomic_DNA"/>
</dbReference>
<feature type="domain" description="Protein kinase" evidence="10">
    <location>
        <begin position="588"/>
        <end position="913"/>
    </location>
</feature>
<dbReference type="SMART" id="SM00220">
    <property type="entry name" value="S_TKc"/>
    <property type="match status" value="1"/>
</dbReference>
<keyword evidence="2" id="KW-0808">Transferase</keyword>
<dbReference type="InterPro" id="IPR000719">
    <property type="entry name" value="Prot_kinase_dom"/>
</dbReference>
<keyword evidence="5 6" id="KW-0067">ATP-binding</keyword>
<keyword evidence="3 6" id="KW-0547">Nucleotide-binding</keyword>
<evidence type="ECO:0000313" key="11">
    <source>
        <dbReference type="EMBL" id="KAK9808405.1"/>
    </source>
</evidence>
<evidence type="ECO:0000256" key="3">
    <source>
        <dbReference type="ARBA" id="ARBA00022741"/>
    </source>
</evidence>
<dbReference type="PANTHER" id="PTHR44329:SF214">
    <property type="entry name" value="PROTEIN KINASE DOMAIN-CONTAINING PROTEIN"/>
    <property type="match status" value="1"/>
</dbReference>
<keyword evidence="1" id="KW-0723">Serine/threonine-protein kinase</keyword>
<proteinExistence type="predicted"/>
<dbReference type="Gene3D" id="3.30.200.20">
    <property type="entry name" value="Phosphorylase Kinase, domain 1"/>
    <property type="match status" value="1"/>
</dbReference>
<dbReference type="PROSITE" id="PS00107">
    <property type="entry name" value="PROTEIN_KINASE_ATP"/>
    <property type="match status" value="1"/>
</dbReference>
<dbReference type="GO" id="GO:0004674">
    <property type="term" value="F:protein serine/threonine kinase activity"/>
    <property type="evidence" value="ECO:0007669"/>
    <property type="project" value="UniProtKB-KW"/>
</dbReference>
<protein>
    <recommendedName>
        <fullName evidence="10">Protein kinase domain-containing protein</fullName>
    </recommendedName>
</protein>
<dbReference type="Pfam" id="PF07714">
    <property type="entry name" value="PK_Tyr_Ser-Thr"/>
    <property type="match status" value="1"/>
</dbReference>
<evidence type="ECO:0000256" key="1">
    <source>
        <dbReference type="ARBA" id="ARBA00022527"/>
    </source>
</evidence>
<keyword evidence="8" id="KW-0812">Transmembrane</keyword>
<comment type="caution">
    <text evidence="11">The sequence shown here is derived from an EMBL/GenBank/DDBJ whole genome shotgun (WGS) entry which is preliminary data.</text>
</comment>
<evidence type="ECO:0000256" key="9">
    <source>
        <dbReference type="SAM" id="SignalP"/>
    </source>
</evidence>
<keyword evidence="9" id="KW-0732">Signal</keyword>
<dbReference type="SUPFAM" id="SSF56112">
    <property type="entry name" value="Protein kinase-like (PK-like)"/>
    <property type="match status" value="1"/>
</dbReference>
<accession>A0AAW1PEW4</accession>
<keyword evidence="4" id="KW-0418">Kinase</keyword>
<evidence type="ECO:0000256" key="2">
    <source>
        <dbReference type="ARBA" id="ARBA00022679"/>
    </source>
</evidence>
<evidence type="ECO:0000256" key="4">
    <source>
        <dbReference type="ARBA" id="ARBA00022777"/>
    </source>
</evidence>
<feature type="region of interest" description="Disordered" evidence="7">
    <location>
        <begin position="663"/>
        <end position="683"/>
    </location>
</feature>
<dbReference type="InterPro" id="IPR008271">
    <property type="entry name" value="Ser/Thr_kinase_AS"/>
</dbReference>
<dbReference type="InterPro" id="IPR017441">
    <property type="entry name" value="Protein_kinase_ATP_BS"/>
</dbReference>
<keyword evidence="12" id="KW-1185">Reference proteome</keyword>
<feature type="binding site" evidence="6">
    <location>
        <position position="615"/>
    </location>
    <ligand>
        <name>ATP</name>
        <dbReference type="ChEBI" id="CHEBI:30616"/>
    </ligand>
</feature>
<gene>
    <name evidence="11" type="ORF">WJX73_001070</name>
</gene>
<sequence length="947" mass="101018">MLQLAVSVLLLALSDQTLVWSAAAPTSSAADDTVRVSSSDEFLNALSNEAVQNISISGRVIFGAADAANGANVDHSLTITAESGPGNALLLTNSQAQLTVENGATVVLSSLEIDAQAPPEDASHNLLWPSVSVLPGALVVYSDVVVSFQATCSQLLQVFPMAEQLSASELFIDNSTLRIPEGNGYGVQQVEAVTIICGITEDQLTVEVSTPAEFLANVNDTAVTSIVVNGSIYVDHEDVNESIVVNRSLNIIAARGQQPVIDFGEVCGVISVAPSAHVTFTNLTLQGTGLPQNCTQQPWLQDTFNTTLLPQWGFTPFPAMFVAGNSTVSMLHTVLRADFADCSEPTMQGFMVHYDLSQPSSSLQSQGNTSVLIEGAHIVKVPLAVMDQNTVVAVMRAVLDDFRLQCIMVSDGSGVKGPAGFPADQGSGVMPLPDPNAPPNPKIANPLAVQPLPGPVLPIPPDPVAAANARLSGTTAAGRQGGGSSLSWWSILLISLGSVVAGVVLITVIIAVSVLVAARKRRRLGQPAGKSLPVLKRLNRLSSITEAWLHRAGSDSTESLQRSQPSVPAPVPEMASTQIDEAAQLAQLEIGDLLGYGSYGRVFKGVWHGAMVAVKQVEMQVLEGQPEPTLESVRNVNLSHPNIVHTYHILSTIREQARPHFDLEQEQDEAPPEASSSSAMGRKRSTKEVTLVLEYCDKGSLEQAIDCGWFHHRDLSRPNMARTLQSLRDIACGANYLHAAGVLHGDLKPANVLLQSRGFASSSRALPYHPESAEAQTIAAERVPSSTPVSGITCKLADFGLSRVLSADASHLTTHSFGTVTHMPPELLRDGIFSRAADVYSFAMIMWELLTGSRLYPGMSATRVAHMVAYEGARPDLPADCPPGYMRLMTSCWQADPQLRPTFETILQEVKALRLEEQGLSPASTPRILLHQLHDDMEADDLAVVVQ</sequence>
<dbReference type="AlphaFoldDB" id="A0AAW1PEW4"/>
<feature type="transmembrane region" description="Helical" evidence="8">
    <location>
        <begin position="488"/>
        <end position="517"/>
    </location>
</feature>
<evidence type="ECO:0000259" key="10">
    <source>
        <dbReference type="PROSITE" id="PS50011"/>
    </source>
</evidence>